<evidence type="ECO:0000256" key="9">
    <source>
        <dbReference type="ARBA" id="ARBA00022989"/>
    </source>
</evidence>
<dbReference type="InterPro" id="IPR045863">
    <property type="entry name" value="CorA_TM1_TM2"/>
</dbReference>
<evidence type="ECO:0000256" key="13">
    <source>
        <dbReference type="SAM" id="Phobius"/>
    </source>
</evidence>
<dbReference type="EMBL" id="JH660667">
    <property type="protein sequence ID" value="EIM31758.1"/>
    <property type="molecule type" value="Genomic_DNA"/>
</dbReference>
<dbReference type="GO" id="GO:0015095">
    <property type="term" value="F:magnesium ion transmembrane transporter activity"/>
    <property type="evidence" value="ECO:0007669"/>
    <property type="project" value="TreeGrafter"/>
</dbReference>
<name>I4Z6B6_9BURK</name>
<dbReference type="PANTHER" id="PTHR47685:SF1">
    <property type="entry name" value="MAGNESIUM TRANSPORT PROTEIN CORA"/>
    <property type="match status" value="1"/>
</dbReference>
<dbReference type="PANTHER" id="PTHR47685">
    <property type="entry name" value="MAGNESIUM TRANSPORT PROTEIN CORA"/>
    <property type="match status" value="1"/>
</dbReference>
<dbReference type="FunFam" id="1.20.58.340:FF:000001">
    <property type="entry name" value="Magnesium transport protein CorA"/>
    <property type="match status" value="1"/>
</dbReference>
<dbReference type="GO" id="GO:0015099">
    <property type="term" value="F:nickel cation transmembrane transporter activity"/>
    <property type="evidence" value="ECO:0007669"/>
    <property type="project" value="TreeGrafter"/>
</dbReference>
<dbReference type="InterPro" id="IPR045861">
    <property type="entry name" value="CorA_cytoplasmic_dom"/>
</dbReference>
<dbReference type="InterPro" id="IPR002523">
    <property type="entry name" value="MgTranspt_CorA/ZnTranspt_ZntB"/>
</dbReference>
<dbReference type="SUPFAM" id="SSF143865">
    <property type="entry name" value="CorA soluble domain-like"/>
    <property type="match status" value="1"/>
</dbReference>
<keyword evidence="7 13" id="KW-0812">Transmembrane</keyword>
<feature type="transmembrane region" description="Helical" evidence="13">
    <location>
        <begin position="135"/>
        <end position="155"/>
    </location>
</feature>
<reference evidence="14 15" key="1">
    <citation type="submission" date="2012-04" db="EMBL/GenBank/DDBJ databases">
        <title>Improved High-Quality Draft sequence of Leptothrix ochracea L12.</title>
        <authorList>
            <consortium name="US DOE Joint Genome Institute"/>
            <person name="Lucas S."/>
            <person name="Han J."/>
            <person name="Lapidus A."/>
            <person name="Cheng J.-F."/>
            <person name="Goodwin L."/>
            <person name="Pitluck S."/>
            <person name="Peters L."/>
            <person name="Zeytun A."/>
            <person name="Detter J.C."/>
            <person name="Han C."/>
            <person name="Tapia R."/>
            <person name="Land M."/>
            <person name="Hauser L."/>
            <person name="Kyrpides N."/>
            <person name="Ivanova N."/>
            <person name="Pagani I."/>
            <person name="Stepanauskas R."/>
            <person name="Masland D."/>
            <person name="Poulton N."/>
            <person name="Emerson D."/>
            <person name="Fleming E."/>
            <person name="Woyke T."/>
        </authorList>
    </citation>
    <scope>NUCLEOTIDE SEQUENCE [LARGE SCALE GENOMIC DNA]</scope>
    <source>
        <strain evidence="14 15">L12</strain>
    </source>
</reference>
<evidence type="ECO:0000256" key="11">
    <source>
        <dbReference type="ARBA" id="ARBA00023136"/>
    </source>
</evidence>
<evidence type="ECO:0000256" key="8">
    <source>
        <dbReference type="ARBA" id="ARBA00022842"/>
    </source>
</evidence>
<evidence type="ECO:0000313" key="15">
    <source>
        <dbReference type="Proteomes" id="UP000053899"/>
    </source>
</evidence>
<dbReference type="Gene3D" id="1.20.58.340">
    <property type="entry name" value="Magnesium transport protein CorA, transmembrane region"/>
    <property type="match status" value="1"/>
</dbReference>
<feature type="transmembrane region" description="Helical" evidence="13">
    <location>
        <begin position="167"/>
        <end position="187"/>
    </location>
</feature>
<comment type="similarity">
    <text evidence="2">Belongs to the CorA metal ion transporter (MIT) (TC 1.A.35) family.</text>
</comment>
<keyword evidence="8" id="KW-0460">Magnesium</keyword>
<dbReference type="Pfam" id="PF01544">
    <property type="entry name" value="CorA"/>
    <property type="match status" value="1"/>
</dbReference>
<keyword evidence="4" id="KW-0813">Transport</keyword>
<evidence type="ECO:0000256" key="4">
    <source>
        <dbReference type="ARBA" id="ARBA00022448"/>
    </source>
</evidence>
<keyword evidence="11 13" id="KW-0472">Membrane</keyword>
<keyword evidence="10" id="KW-0406">Ion transport</keyword>
<sequence>MIEDAKDVLLKLYDADAEYSADTLEGIYDSLEKVSHRVLKQDVDDRAAGEALTAIAREEDLNGRIRRNVMDTRRALSFMMRSRMLNAEQFEEARQIMRDIDSLDSHTAFLFDKINFLMDATVGFININQNKIIKIFSVASVALLPPTLIASIYGMNFKSMPELDQPWGYPFALCLMVASVAAPFIYFRRKGWLR</sequence>
<dbReference type="GO" id="GO:0005886">
    <property type="term" value="C:plasma membrane"/>
    <property type="evidence" value="ECO:0007669"/>
    <property type="project" value="UniProtKB-SubCell"/>
</dbReference>
<dbReference type="Proteomes" id="UP000053899">
    <property type="component" value="Unassembled WGS sequence"/>
</dbReference>
<organism evidence="14 15">
    <name type="scientific">Leptothrix ochracea L12</name>
    <dbReference type="NCBI Taxonomy" id="735332"/>
    <lineage>
        <taxon>Bacteria</taxon>
        <taxon>Pseudomonadati</taxon>
        <taxon>Pseudomonadota</taxon>
        <taxon>Betaproteobacteria</taxon>
        <taxon>Burkholderiales</taxon>
        <taxon>Sphaerotilaceae</taxon>
        <taxon>Leptothrix</taxon>
    </lineage>
</organism>
<evidence type="ECO:0000256" key="6">
    <source>
        <dbReference type="ARBA" id="ARBA00022519"/>
    </source>
</evidence>
<protein>
    <recommendedName>
        <fullName evidence="3">Magnesium transport protein CorA</fullName>
    </recommendedName>
</protein>
<keyword evidence="5" id="KW-1003">Cell membrane</keyword>
<evidence type="ECO:0000256" key="3">
    <source>
        <dbReference type="ARBA" id="ARBA00019439"/>
    </source>
</evidence>
<gene>
    <name evidence="14" type="ORF">LepocDRAFT_00004990</name>
</gene>
<comment type="subcellular location">
    <subcellularLocation>
        <location evidence="1">Cell inner membrane</location>
        <topology evidence="1">Multi-pass membrane protein</topology>
    </subcellularLocation>
</comment>
<evidence type="ECO:0000256" key="10">
    <source>
        <dbReference type="ARBA" id="ARBA00023065"/>
    </source>
</evidence>
<dbReference type="GO" id="GO:0015087">
    <property type="term" value="F:cobalt ion transmembrane transporter activity"/>
    <property type="evidence" value="ECO:0007669"/>
    <property type="project" value="TreeGrafter"/>
</dbReference>
<dbReference type="SUPFAM" id="SSF144083">
    <property type="entry name" value="Magnesium transport protein CorA, transmembrane region"/>
    <property type="match status" value="1"/>
</dbReference>
<evidence type="ECO:0000313" key="14">
    <source>
        <dbReference type="EMBL" id="EIM31758.1"/>
    </source>
</evidence>
<proteinExistence type="inferred from homology"/>
<dbReference type="InterPro" id="IPR050829">
    <property type="entry name" value="CorA_MIT"/>
</dbReference>
<accession>I4Z6B6</accession>
<evidence type="ECO:0000256" key="5">
    <source>
        <dbReference type="ARBA" id="ARBA00022475"/>
    </source>
</evidence>
<keyword evidence="15" id="KW-1185">Reference proteome</keyword>
<evidence type="ECO:0000256" key="1">
    <source>
        <dbReference type="ARBA" id="ARBA00004429"/>
    </source>
</evidence>
<keyword evidence="9 13" id="KW-1133">Transmembrane helix</keyword>
<evidence type="ECO:0000256" key="2">
    <source>
        <dbReference type="ARBA" id="ARBA00009765"/>
    </source>
</evidence>
<dbReference type="HOGENOM" id="CLU_120918_0_0_4"/>
<evidence type="ECO:0000256" key="12">
    <source>
        <dbReference type="ARBA" id="ARBA00034269"/>
    </source>
</evidence>
<dbReference type="AlphaFoldDB" id="I4Z6B6"/>
<comment type="catalytic activity">
    <reaction evidence="12">
        <text>Mg(2+)(in) = Mg(2+)(out)</text>
        <dbReference type="Rhea" id="RHEA:29827"/>
        <dbReference type="ChEBI" id="CHEBI:18420"/>
    </reaction>
</comment>
<evidence type="ECO:0000256" key="7">
    <source>
        <dbReference type="ARBA" id="ARBA00022692"/>
    </source>
</evidence>
<keyword evidence="6" id="KW-0997">Cell inner membrane</keyword>